<feature type="domain" description="Glycosyl transferase family 1" evidence="2">
    <location>
        <begin position="210"/>
        <end position="382"/>
    </location>
</feature>
<dbReference type="EMBL" id="JAGINP010000015">
    <property type="protein sequence ID" value="MBP2294326.1"/>
    <property type="molecule type" value="Genomic_DNA"/>
</dbReference>
<evidence type="ECO:0000313" key="5">
    <source>
        <dbReference type="Proteomes" id="UP000781958"/>
    </source>
</evidence>
<gene>
    <name evidence="4" type="ORF">J2851_004115</name>
</gene>
<dbReference type="PANTHER" id="PTHR46401">
    <property type="entry name" value="GLYCOSYLTRANSFERASE WBBK-RELATED"/>
    <property type="match status" value="1"/>
</dbReference>
<protein>
    <submittedName>
        <fullName evidence="4">Glycosyltransferase involved in cell wall biosynthesis</fullName>
    </submittedName>
</protein>
<comment type="caution">
    <text evidence="4">The sequence shown here is derived from an EMBL/GenBank/DDBJ whole genome shotgun (WGS) entry which is preliminary data.</text>
</comment>
<dbReference type="Proteomes" id="UP000781958">
    <property type="component" value="Unassembled WGS sequence"/>
</dbReference>
<dbReference type="InterPro" id="IPR022623">
    <property type="entry name" value="Glyco_trans_4"/>
</dbReference>
<evidence type="ECO:0000313" key="4">
    <source>
        <dbReference type="EMBL" id="MBP2294326.1"/>
    </source>
</evidence>
<dbReference type="CDD" id="cd03818">
    <property type="entry name" value="GT4_ExpC-like"/>
    <property type="match status" value="1"/>
</dbReference>
<accession>A0ABS4SP33</accession>
<dbReference type="Pfam" id="PF12000">
    <property type="entry name" value="Glyco_trans_4_3"/>
    <property type="match status" value="1"/>
</dbReference>
<dbReference type="Pfam" id="PF00534">
    <property type="entry name" value="Glycos_transf_1"/>
    <property type="match status" value="1"/>
</dbReference>
<evidence type="ECO:0000256" key="1">
    <source>
        <dbReference type="ARBA" id="ARBA00022679"/>
    </source>
</evidence>
<dbReference type="RefSeq" id="WP_209768485.1">
    <property type="nucleotide sequence ID" value="NZ_JAGINP010000015.1"/>
</dbReference>
<evidence type="ECO:0000259" key="3">
    <source>
        <dbReference type="Pfam" id="PF12000"/>
    </source>
</evidence>
<dbReference type="InterPro" id="IPR001296">
    <property type="entry name" value="Glyco_trans_1"/>
</dbReference>
<organism evidence="4 5">
    <name type="scientific">Azospirillum rugosum</name>
    <dbReference type="NCBI Taxonomy" id="416170"/>
    <lineage>
        <taxon>Bacteria</taxon>
        <taxon>Pseudomonadati</taxon>
        <taxon>Pseudomonadota</taxon>
        <taxon>Alphaproteobacteria</taxon>
        <taxon>Rhodospirillales</taxon>
        <taxon>Azospirillaceae</taxon>
        <taxon>Azospirillum</taxon>
    </lineage>
</organism>
<keyword evidence="5" id="KW-1185">Reference proteome</keyword>
<dbReference type="PANTHER" id="PTHR46401:SF2">
    <property type="entry name" value="GLYCOSYLTRANSFERASE WBBK-RELATED"/>
    <property type="match status" value="1"/>
</dbReference>
<keyword evidence="1" id="KW-0808">Transferase</keyword>
<dbReference type="Gene3D" id="3.40.50.2000">
    <property type="entry name" value="Glycogen Phosphorylase B"/>
    <property type="match status" value="2"/>
</dbReference>
<sequence length="411" mass="45451">MNIVFIHQNMPGQYKHLAARLAADPANRVVFITKRTDREITNVRRLTYQPSRAVRKDAHPYLVSTESAVLHGQGVARLLMGLRGEGFVPDIIVGHPGWGETLFVKDAFPAVPYLNYCEFFYRAQGLDVGFDPAAPVNIDTVLRLRMRSTPLLLALEACDRGISPTVWQRDSHPEAFRSKIAVIHDGIDTGALRADPAARFELPDGTVLTRDDEVLTYAVRNLEPYRGFPSFMRALPAILEARPRCHVLIVGGDEVSYGAPPPPGETQGKTWREAMLAEVPVDPARVHFLGHLPYDRYLAALKVSRAHVYLTYPFVLSWSMTEAMALGCVMIGSDTPPVREVLQHGENGLLVDFFSPRAIADQAIAVLADPGAFAPLGRAARETAVERFDLARCLDRQIALIHEMAGEMAGR</sequence>
<name>A0ABS4SP33_9PROT</name>
<reference evidence="4 5" key="1">
    <citation type="submission" date="2021-03" db="EMBL/GenBank/DDBJ databases">
        <title>Genomic Encyclopedia of Type Strains, Phase III (KMG-III): the genomes of soil and plant-associated and newly described type strains.</title>
        <authorList>
            <person name="Whitman W."/>
        </authorList>
    </citation>
    <scope>NUCLEOTIDE SEQUENCE [LARGE SCALE GENOMIC DNA]</scope>
    <source>
        <strain evidence="4 5">IMMIB AFH-6</strain>
    </source>
</reference>
<proteinExistence type="predicted"/>
<feature type="domain" description="Glycosyl transferase family 4" evidence="3">
    <location>
        <begin position="27"/>
        <end position="190"/>
    </location>
</feature>
<evidence type="ECO:0000259" key="2">
    <source>
        <dbReference type="Pfam" id="PF00534"/>
    </source>
</evidence>
<dbReference type="SUPFAM" id="SSF53756">
    <property type="entry name" value="UDP-Glycosyltransferase/glycogen phosphorylase"/>
    <property type="match status" value="1"/>
</dbReference>